<evidence type="ECO:0000313" key="2">
    <source>
        <dbReference type="Proteomes" id="UP000070184"/>
    </source>
</evidence>
<dbReference type="AlphaFoldDB" id="A0A133U6Q6"/>
<organism evidence="1 2">
    <name type="scientific">candidate division MSBL1 archaeon SCGC-AAA259B11</name>
    <dbReference type="NCBI Taxonomy" id="1698260"/>
    <lineage>
        <taxon>Archaea</taxon>
        <taxon>Methanobacteriati</taxon>
        <taxon>Methanobacteriota</taxon>
        <taxon>candidate division MSBL1</taxon>
    </lineage>
</organism>
<evidence type="ECO:0008006" key="3">
    <source>
        <dbReference type="Google" id="ProtNLM"/>
    </source>
</evidence>
<keyword evidence="2" id="KW-1185">Reference proteome</keyword>
<dbReference type="Proteomes" id="UP000070184">
    <property type="component" value="Unassembled WGS sequence"/>
</dbReference>
<proteinExistence type="predicted"/>
<protein>
    <recommendedName>
        <fullName evidence="3">Transposase IS4-like domain-containing protein</fullName>
    </recommendedName>
</protein>
<evidence type="ECO:0000313" key="1">
    <source>
        <dbReference type="EMBL" id="KXA89879.1"/>
    </source>
</evidence>
<reference evidence="1 2" key="1">
    <citation type="journal article" date="2016" name="Sci. Rep.">
        <title>Metabolic traits of an uncultured archaeal lineage -MSBL1- from brine pools of the Red Sea.</title>
        <authorList>
            <person name="Mwirichia R."/>
            <person name="Alam I."/>
            <person name="Rashid M."/>
            <person name="Vinu M."/>
            <person name="Ba-Alawi W."/>
            <person name="Anthony Kamau A."/>
            <person name="Kamanda Ngugi D."/>
            <person name="Goker M."/>
            <person name="Klenk H.P."/>
            <person name="Bajic V."/>
            <person name="Stingl U."/>
        </authorList>
    </citation>
    <scope>NUCLEOTIDE SEQUENCE [LARGE SCALE GENOMIC DNA]</scope>
    <source>
        <strain evidence="1">SCGC-AAA259B11</strain>
    </source>
</reference>
<sequence>MFERINTPIENVFADNGYAGRTFVQTVADSGAKPVVKPPSNATPKTKGSPAWRKLVKEYQELGYENWRNNRLWREVS</sequence>
<gene>
    <name evidence="1" type="ORF">AKJ61_01915</name>
</gene>
<dbReference type="EMBL" id="LHXK01000019">
    <property type="protein sequence ID" value="KXA89879.1"/>
    <property type="molecule type" value="Genomic_DNA"/>
</dbReference>
<accession>A0A133U6Q6</accession>
<comment type="caution">
    <text evidence="1">The sequence shown here is derived from an EMBL/GenBank/DDBJ whole genome shotgun (WGS) entry which is preliminary data.</text>
</comment>
<name>A0A133U6Q6_9EURY</name>